<dbReference type="EMBL" id="JAGDYL010000005">
    <property type="protein sequence ID" value="MBO1804460.1"/>
    <property type="molecule type" value="Genomic_DNA"/>
</dbReference>
<keyword evidence="3" id="KW-1185">Reference proteome</keyword>
<sequence length="267" mass="29888">MTNHDDTREPGPGDRNDTKGLDGQSSPDAAVTEALPVISPSGLPPTAVLPVIEDDGVEEDLDDDYDPEDVPDDFGYDADPDAEDPELDTPDPPTAIHWDLLTPEAAAVEWTALNIWVHWLRKTYAVQASIIPPYWHTHTEIVWELSALHLFFLHCYHPDKDGAGPITWCVAWAAARVRLRELVTIAGTRLDRDRPTRRTYWPGEEAGDEGEEVPITNREAHFKAYVKADIQARREARVRTQEVREHAARDLHKVRSGEGGSHSSDEL</sequence>
<dbReference type="AlphaFoldDB" id="A0A939LTD1"/>
<dbReference type="RefSeq" id="WP_208044942.1">
    <property type="nucleotide sequence ID" value="NZ_JAGDYL010000005.1"/>
</dbReference>
<protein>
    <recommendedName>
        <fullName evidence="4">DUF4913 domain-containing protein</fullName>
    </recommendedName>
</protein>
<name>A0A939LTD1_9MICO</name>
<feature type="region of interest" description="Disordered" evidence="1">
    <location>
        <begin position="244"/>
        <end position="267"/>
    </location>
</feature>
<feature type="compositionally biased region" description="Basic and acidic residues" evidence="1">
    <location>
        <begin position="244"/>
        <end position="256"/>
    </location>
</feature>
<reference evidence="2" key="1">
    <citation type="submission" date="2021-03" db="EMBL/GenBank/DDBJ databases">
        <title>Leucobacter chromiisoli sp. nov., isolated from chromium-containing soil of chemical plant.</title>
        <authorList>
            <person name="Xu Z."/>
        </authorList>
    </citation>
    <scope>NUCLEOTIDE SEQUENCE</scope>
    <source>
        <strain evidence="2">A2</strain>
    </source>
</reference>
<gene>
    <name evidence="2" type="ORF">J4H91_03900</name>
</gene>
<comment type="caution">
    <text evidence="2">The sequence shown here is derived from an EMBL/GenBank/DDBJ whole genome shotgun (WGS) entry which is preliminary data.</text>
</comment>
<evidence type="ECO:0000313" key="3">
    <source>
        <dbReference type="Proteomes" id="UP000664398"/>
    </source>
</evidence>
<evidence type="ECO:0000256" key="1">
    <source>
        <dbReference type="SAM" id="MobiDB-lite"/>
    </source>
</evidence>
<feature type="compositionally biased region" description="Basic and acidic residues" evidence="1">
    <location>
        <begin position="1"/>
        <end position="20"/>
    </location>
</feature>
<feature type="region of interest" description="Disordered" evidence="1">
    <location>
        <begin position="1"/>
        <end position="89"/>
    </location>
</feature>
<evidence type="ECO:0008006" key="4">
    <source>
        <dbReference type="Google" id="ProtNLM"/>
    </source>
</evidence>
<feature type="compositionally biased region" description="Acidic residues" evidence="1">
    <location>
        <begin position="52"/>
        <end position="89"/>
    </location>
</feature>
<accession>A0A939LTD1</accession>
<organism evidence="2 3">
    <name type="scientific">Leucobacter ruminantium</name>
    <dbReference type="NCBI Taxonomy" id="1289170"/>
    <lineage>
        <taxon>Bacteria</taxon>
        <taxon>Bacillati</taxon>
        <taxon>Actinomycetota</taxon>
        <taxon>Actinomycetes</taxon>
        <taxon>Micrococcales</taxon>
        <taxon>Microbacteriaceae</taxon>
        <taxon>Leucobacter</taxon>
    </lineage>
</organism>
<proteinExistence type="predicted"/>
<evidence type="ECO:0000313" key="2">
    <source>
        <dbReference type="EMBL" id="MBO1804460.1"/>
    </source>
</evidence>
<dbReference type="Proteomes" id="UP000664398">
    <property type="component" value="Unassembled WGS sequence"/>
</dbReference>